<organism evidence="1 2">
    <name type="scientific">Paraglaciecola agarilytica NO2</name>
    <dbReference type="NCBI Taxonomy" id="1125747"/>
    <lineage>
        <taxon>Bacteria</taxon>
        <taxon>Pseudomonadati</taxon>
        <taxon>Pseudomonadota</taxon>
        <taxon>Gammaproteobacteria</taxon>
        <taxon>Alteromonadales</taxon>
        <taxon>Alteromonadaceae</taxon>
        <taxon>Paraglaciecola</taxon>
    </lineage>
</organism>
<reference evidence="1 2" key="1">
    <citation type="journal article" date="2014" name="Environ. Microbiol.">
        <title>Comparative genomics of the marine bacterial genus Glaciecola reveals the high degree of genomic diversity and genomic characteristic for cold adaptation.</title>
        <authorList>
            <person name="Qin Q.L."/>
            <person name="Xie B.B."/>
            <person name="Yu Y."/>
            <person name="Shu Y.L."/>
            <person name="Rong J.C."/>
            <person name="Zhang Y.J."/>
            <person name="Zhao D.L."/>
            <person name="Chen X.L."/>
            <person name="Zhang X.Y."/>
            <person name="Chen B."/>
            <person name="Zhou B.C."/>
            <person name="Zhang Y.Z."/>
        </authorList>
    </citation>
    <scope>NUCLEOTIDE SEQUENCE [LARGE SCALE GENOMIC DNA]</scope>
    <source>
        <strain evidence="1 2">NO2</strain>
    </source>
</reference>
<proteinExistence type="predicted"/>
<gene>
    <name evidence="1" type="ORF">GAGA_3119</name>
</gene>
<evidence type="ECO:0000313" key="1">
    <source>
        <dbReference type="EMBL" id="GAC05953.1"/>
    </source>
</evidence>
<dbReference type="Proteomes" id="UP000008372">
    <property type="component" value="Unassembled WGS sequence"/>
</dbReference>
<protein>
    <submittedName>
        <fullName evidence="1">Uncharacterized protein</fullName>
    </submittedName>
</protein>
<comment type="caution">
    <text evidence="1">The sequence shown here is derived from an EMBL/GenBank/DDBJ whole genome shotgun (WGS) entry which is preliminary data.</text>
</comment>
<dbReference type="EMBL" id="BAEK01000051">
    <property type="protein sequence ID" value="GAC05953.1"/>
    <property type="molecule type" value="Genomic_DNA"/>
</dbReference>
<accession>A0ABQ0I9I8</accession>
<sequence length="43" mass="5070">MYDDQVLAGLSGAYPFAYFYNDEFEIEIIIEKKVRFICFPLSI</sequence>
<name>A0ABQ0I9I8_9ALTE</name>
<keyword evidence="2" id="KW-1185">Reference proteome</keyword>
<evidence type="ECO:0000313" key="2">
    <source>
        <dbReference type="Proteomes" id="UP000008372"/>
    </source>
</evidence>